<proteinExistence type="predicted"/>
<dbReference type="Gene3D" id="3.40.50.10140">
    <property type="entry name" value="Toll/interleukin-1 receptor homology (TIR) domain"/>
    <property type="match status" value="1"/>
</dbReference>
<protein>
    <submittedName>
        <fullName evidence="2">TIR domain-containing protein</fullName>
    </submittedName>
</protein>
<sequence length="155" mass="17014">MTGVERGRASEPVERQGPYDVLVSYAAGDAEAAALLAGQLYKADLDAFLVCWVEPGLIPLLETERALAEVRLAVLLFGRGTMADERVRDEYAVLLHRKHQGGLRFVPGLVTDDPLPPFAAIHQPVDLTRPGSPRYDRDVDSLVRVIRALRRTDGA</sequence>
<dbReference type="RefSeq" id="WP_350783714.1">
    <property type="nucleotide sequence ID" value="NZ_JBEPEK010000192.1"/>
</dbReference>
<dbReference type="InterPro" id="IPR000157">
    <property type="entry name" value="TIR_dom"/>
</dbReference>
<feature type="domain" description="TIR" evidence="1">
    <location>
        <begin position="21"/>
        <end position="142"/>
    </location>
</feature>
<dbReference type="InterPro" id="IPR035897">
    <property type="entry name" value="Toll_tir_struct_dom_sf"/>
</dbReference>
<evidence type="ECO:0000313" key="3">
    <source>
        <dbReference type="Proteomes" id="UP001474181"/>
    </source>
</evidence>
<dbReference type="EMBL" id="JBEPEK010000192">
    <property type="protein sequence ID" value="MER7182673.1"/>
    <property type="molecule type" value="Genomic_DNA"/>
</dbReference>
<accession>A0ABV1X0Y1</accession>
<dbReference type="Pfam" id="PF13676">
    <property type="entry name" value="TIR_2"/>
    <property type="match status" value="1"/>
</dbReference>
<keyword evidence="3" id="KW-1185">Reference proteome</keyword>
<dbReference type="SUPFAM" id="SSF52200">
    <property type="entry name" value="Toll/Interleukin receptor TIR domain"/>
    <property type="match status" value="1"/>
</dbReference>
<evidence type="ECO:0000259" key="1">
    <source>
        <dbReference type="Pfam" id="PF13676"/>
    </source>
</evidence>
<gene>
    <name evidence="2" type="ORF">ABT404_24880</name>
</gene>
<evidence type="ECO:0000313" key="2">
    <source>
        <dbReference type="EMBL" id="MER7182673.1"/>
    </source>
</evidence>
<comment type="caution">
    <text evidence="2">The sequence shown here is derived from an EMBL/GenBank/DDBJ whole genome shotgun (WGS) entry which is preliminary data.</text>
</comment>
<organism evidence="2 3">
    <name type="scientific">Streptomyces hyaluromycini</name>
    <dbReference type="NCBI Taxonomy" id="1377993"/>
    <lineage>
        <taxon>Bacteria</taxon>
        <taxon>Bacillati</taxon>
        <taxon>Actinomycetota</taxon>
        <taxon>Actinomycetes</taxon>
        <taxon>Kitasatosporales</taxon>
        <taxon>Streptomycetaceae</taxon>
        <taxon>Streptomyces</taxon>
    </lineage>
</organism>
<name>A0ABV1X0Y1_9ACTN</name>
<reference evidence="2 3" key="1">
    <citation type="submission" date="2024-06" db="EMBL/GenBank/DDBJ databases">
        <title>The Natural Products Discovery Center: Release of the First 8490 Sequenced Strains for Exploring Actinobacteria Biosynthetic Diversity.</title>
        <authorList>
            <person name="Kalkreuter E."/>
            <person name="Kautsar S.A."/>
            <person name="Yang D."/>
            <person name="Bader C.D."/>
            <person name="Teijaro C.N."/>
            <person name="Fluegel L."/>
            <person name="Davis C.M."/>
            <person name="Simpson J.R."/>
            <person name="Lauterbach L."/>
            <person name="Steele A.D."/>
            <person name="Gui C."/>
            <person name="Meng S."/>
            <person name="Li G."/>
            <person name="Viehrig K."/>
            <person name="Ye F."/>
            <person name="Su P."/>
            <person name="Kiefer A.F."/>
            <person name="Nichols A."/>
            <person name="Cepeda A.J."/>
            <person name="Yan W."/>
            <person name="Fan B."/>
            <person name="Jiang Y."/>
            <person name="Adhikari A."/>
            <person name="Zheng C.-J."/>
            <person name="Schuster L."/>
            <person name="Cowan T.M."/>
            <person name="Smanski M.J."/>
            <person name="Chevrette M.G."/>
            <person name="De Carvalho L.P.S."/>
            <person name="Shen B."/>
        </authorList>
    </citation>
    <scope>NUCLEOTIDE SEQUENCE [LARGE SCALE GENOMIC DNA]</scope>
    <source>
        <strain evidence="2 3">NPDC000234</strain>
    </source>
</reference>
<dbReference type="Proteomes" id="UP001474181">
    <property type="component" value="Unassembled WGS sequence"/>
</dbReference>